<evidence type="ECO:0000256" key="9">
    <source>
        <dbReference type="ARBA" id="ARBA00023239"/>
    </source>
</evidence>
<reference evidence="16" key="1">
    <citation type="journal article" date="2015" name="Proc. Natl. Acad. Sci. U.S.A.">
        <title>Endosymbiosis undone by stepwise elimination of the plastid in a parasitic dinoflagellate.</title>
        <authorList>
            <person name="Gornik S.G."/>
            <person name="Febrimarsa"/>
            <person name="Cassin A.M."/>
            <person name="MacRae J.I."/>
            <person name="Ramaprasad A."/>
            <person name="Rchiad Z."/>
            <person name="McConville M.J."/>
            <person name="Bacic A."/>
            <person name="McFadden G.I."/>
            <person name="Pain A."/>
            <person name="Waller R.F."/>
        </authorList>
    </citation>
    <scope>NUCLEOTIDE SEQUENCE</scope>
</reference>
<evidence type="ECO:0000259" key="15">
    <source>
        <dbReference type="Pfam" id="PF01208"/>
    </source>
</evidence>
<accession>A0A0F7EVR6</accession>
<organism evidence="16">
    <name type="scientific">Hematodinium sp. SG-2015</name>
    <dbReference type="NCBI Taxonomy" id="1649283"/>
    <lineage>
        <taxon>Eukaryota</taxon>
        <taxon>Sar</taxon>
        <taxon>Alveolata</taxon>
        <taxon>Dinophyceae</taxon>
        <taxon>Syndiniales</taxon>
        <taxon>Syndiniaceae</taxon>
        <taxon>Hematodinium</taxon>
    </lineage>
</organism>
<evidence type="ECO:0000256" key="11">
    <source>
        <dbReference type="ARBA" id="ARBA00045708"/>
    </source>
</evidence>
<dbReference type="EC" id="4.1.1.37" evidence="5"/>
<dbReference type="PANTHER" id="PTHR21091:SF169">
    <property type="entry name" value="UROPORPHYRINOGEN DECARBOXYLASE"/>
    <property type="match status" value="1"/>
</dbReference>
<proteinExistence type="evidence at transcript level"/>
<comment type="subcellular location">
    <subcellularLocation>
        <location evidence="1">Cytoplasm</location>
        <location evidence="1">Cytosol</location>
    </subcellularLocation>
</comment>
<evidence type="ECO:0000256" key="4">
    <source>
        <dbReference type="ARBA" id="ARBA00011738"/>
    </source>
</evidence>
<comment type="catalytic activity">
    <reaction evidence="12">
        <text>uroporphyrinogen I + 4 H(+) = coproporphyrinogen I + 4 CO2</text>
        <dbReference type="Rhea" id="RHEA:31239"/>
        <dbReference type="ChEBI" id="CHEBI:15378"/>
        <dbReference type="ChEBI" id="CHEBI:16526"/>
        <dbReference type="ChEBI" id="CHEBI:62626"/>
        <dbReference type="ChEBI" id="CHEBI:62631"/>
    </reaction>
    <physiologicalReaction direction="left-to-right" evidence="12">
        <dbReference type="Rhea" id="RHEA:31240"/>
    </physiologicalReaction>
</comment>
<evidence type="ECO:0000256" key="13">
    <source>
        <dbReference type="ARBA" id="ARBA00048411"/>
    </source>
</evidence>
<keyword evidence="7" id="KW-0963">Cytoplasm</keyword>
<feature type="region of interest" description="Disordered" evidence="14">
    <location>
        <begin position="1"/>
        <end position="31"/>
    </location>
</feature>
<dbReference type="GO" id="GO:0004853">
    <property type="term" value="F:uroporphyrinogen decarboxylase activity"/>
    <property type="evidence" value="ECO:0007669"/>
    <property type="project" value="UniProtKB-EC"/>
</dbReference>
<evidence type="ECO:0000256" key="7">
    <source>
        <dbReference type="ARBA" id="ARBA00022490"/>
    </source>
</evidence>
<evidence type="ECO:0000256" key="14">
    <source>
        <dbReference type="SAM" id="MobiDB-lite"/>
    </source>
</evidence>
<feature type="compositionally biased region" description="Basic residues" evidence="14">
    <location>
        <begin position="1"/>
        <end position="10"/>
    </location>
</feature>
<evidence type="ECO:0000256" key="5">
    <source>
        <dbReference type="ARBA" id="ARBA00012288"/>
    </source>
</evidence>
<dbReference type="AlphaFoldDB" id="A0A0F7EVR6"/>
<comment type="similarity">
    <text evidence="3">Belongs to the uroporphyrinogen decarboxylase family.</text>
</comment>
<feature type="domain" description="Uroporphyrinogen decarboxylase (URO-D)" evidence="15">
    <location>
        <begin position="35"/>
        <end position="376"/>
    </location>
</feature>
<name>A0A0F7EVR6_9DINO</name>
<dbReference type="GO" id="GO:0006782">
    <property type="term" value="P:protoporphyrinogen IX biosynthetic process"/>
    <property type="evidence" value="ECO:0007669"/>
    <property type="project" value="UniProtKB-UniPathway"/>
</dbReference>
<dbReference type="FunFam" id="3.20.20.210:FF:000008">
    <property type="entry name" value="Uroporphyrinogen decarboxylase"/>
    <property type="match status" value="1"/>
</dbReference>
<dbReference type="UniPathway" id="UPA00251">
    <property type="reaction ID" value="UER00321"/>
</dbReference>
<dbReference type="SUPFAM" id="SSF51726">
    <property type="entry name" value="UROD/MetE-like"/>
    <property type="match status" value="1"/>
</dbReference>
<dbReference type="CDD" id="cd00717">
    <property type="entry name" value="URO-D"/>
    <property type="match status" value="1"/>
</dbReference>
<evidence type="ECO:0000256" key="6">
    <source>
        <dbReference type="ARBA" id="ARBA00014308"/>
    </source>
</evidence>
<evidence type="ECO:0000256" key="3">
    <source>
        <dbReference type="ARBA" id="ARBA00009935"/>
    </source>
</evidence>
<keyword evidence="9 16" id="KW-0456">Lyase</keyword>
<dbReference type="InterPro" id="IPR000257">
    <property type="entry name" value="Uroporphyrinogen_deCOase"/>
</dbReference>
<dbReference type="GO" id="GO:0005829">
    <property type="term" value="C:cytosol"/>
    <property type="evidence" value="ECO:0007669"/>
    <property type="project" value="UniProtKB-SubCell"/>
</dbReference>
<evidence type="ECO:0000256" key="10">
    <source>
        <dbReference type="ARBA" id="ARBA00023244"/>
    </source>
</evidence>
<dbReference type="Gene3D" id="3.20.20.210">
    <property type="match status" value="1"/>
</dbReference>
<comment type="catalytic activity">
    <reaction evidence="13">
        <text>uroporphyrinogen III + 4 H(+) = coproporphyrinogen III + 4 CO2</text>
        <dbReference type="Rhea" id="RHEA:19865"/>
        <dbReference type="ChEBI" id="CHEBI:15378"/>
        <dbReference type="ChEBI" id="CHEBI:16526"/>
        <dbReference type="ChEBI" id="CHEBI:57308"/>
        <dbReference type="ChEBI" id="CHEBI:57309"/>
        <dbReference type="EC" id="4.1.1.37"/>
    </reaction>
    <physiologicalReaction direction="left-to-right" evidence="13">
        <dbReference type="Rhea" id="RHEA:19866"/>
    </physiologicalReaction>
</comment>
<comment type="pathway">
    <text evidence="2">Porphyrin-containing compound metabolism; protoporphyrin-IX biosynthesis; coproporphyrinogen-III from 5-aminolevulinate: step 4/4.</text>
</comment>
<evidence type="ECO:0000256" key="12">
    <source>
        <dbReference type="ARBA" id="ARBA00047341"/>
    </source>
</evidence>
<dbReference type="PANTHER" id="PTHR21091">
    <property type="entry name" value="METHYLTETRAHYDROFOLATE:HOMOCYSTEINE METHYLTRANSFERASE RELATED"/>
    <property type="match status" value="1"/>
</dbReference>
<dbReference type="NCBIfam" id="TIGR01464">
    <property type="entry name" value="hemE"/>
    <property type="match status" value="1"/>
</dbReference>
<dbReference type="InterPro" id="IPR006361">
    <property type="entry name" value="Uroporphyrinogen_deCO2ase_HemE"/>
</dbReference>
<evidence type="ECO:0000313" key="16">
    <source>
        <dbReference type="EMBL" id="AKG25422.1"/>
    </source>
</evidence>
<evidence type="ECO:0000256" key="8">
    <source>
        <dbReference type="ARBA" id="ARBA00022793"/>
    </source>
</evidence>
<keyword evidence="8" id="KW-0210">Decarboxylase</keyword>
<feature type="compositionally biased region" description="Basic and acidic residues" evidence="14">
    <location>
        <begin position="11"/>
        <end position="21"/>
    </location>
</feature>
<comment type="subunit">
    <text evidence="4">Homodimer.</text>
</comment>
<dbReference type="InterPro" id="IPR038071">
    <property type="entry name" value="UROD/MetE-like_sf"/>
</dbReference>
<evidence type="ECO:0000256" key="2">
    <source>
        <dbReference type="ARBA" id="ARBA00004804"/>
    </source>
</evidence>
<protein>
    <recommendedName>
        <fullName evidence="6">Uroporphyrinogen decarboxylase</fullName>
        <ecNumber evidence="5">4.1.1.37</ecNumber>
    </recommendedName>
</protein>
<comment type="function">
    <text evidence="11">Catalyzes the sequential decarboxylation of the four acetate side chains of uroporphyrinogen to form coproporphyrinogen and participates in the fifth step in the heme biosynthetic pathway. Isomer I or isomer III of uroporphyrinogen may serve as substrate, but only coproporphyrinogen III can ultimately be converted to heme. In vitro also decarboxylates pentacarboxylate porphyrinogen I.</text>
</comment>
<dbReference type="EMBL" id="KP739895">
    <property type="protein sequence ID" value="AKG25422.1"/>
    <property type="molecule type" value="mRNA"/>
</dbReference>
<sequence>MAPTSPKRRKIEMEAPHDLREQRHKFDRAAMPPPTNDLLLRAARREVKEGERPPFWAMRQAGRYLPEFRAIRVETSFFEVCRDPTLATEVTLQPLRRYPDLDAVIIFSDILVIPVAMGMDCEMVKGEGPKFNEPLTRDTLNKLTMAPNVEDTLGYVFDAIHFTKLCLDKQSATVPIIGFCGAPWSLFGYMVEGGGSRTWSKAKSWLYSREDEVLTILRAIRDICIAYLIKQYDAGASLLQVFDTNAGELPPHVYEKLIVPDLLHIAMEVKRQRPAALLSMFPKDAPLTLFNDSDYDVIGVSWKTPVATAIAQCPNKTLQGNLDPCVLLAPEDIIKPAVTTMCDEFRKAAGYICNLGHGMMPEHTPEALRAAIDAAKGR</sequence>
<keyword evidence="10" id="KW-0627">Porphyrin biosynthesis</keyword>
<dbReference type="Pfam" id="PF01208">
    <property type="entry name" value="URO-D"/>
    <property type="match status" value="1"/>
</dbReference>
<evidence type="ECO:0000256" key="1">
    <source>
        <dbReference type="ARBA" id="ARBA00004514"/>
    </source>
</evidence>